<name>A0A1F5F834_9BACT</name>
<protein>
    <submittedName>
        <fullName evidence="1">Uncharacterized protein</fullName>
    </submittedName>
</protein>
<organism evidence="1 2">
    <name type="scientific">Candidatus Coatesbacteria bacterium RBG_13_66_14</name>
    <dbReference type="NCBI Taxonomy" id="1817816"/>
    <lineage>
        <taxon>Bacteria</taxon>
        <taxon>Candidatus Coatesiibacteriota</taxon>
    </lineage>
</organism>
<dbReference type="Proteomes" id="UP000177187">
    <property type="component" value="Unassembled WGS sequence"/>
</dbReference>
<dbReference type="EMBL" id="MFAF01000070">
    <property type="protein sequence ID" value="OGD75504.1"/>
    <property type="molecule type" value="Genomic_DNA"/>
</dbReference>
<dbReference type="AlphaFoldDB" id="A0A1F5F834"/>
<accession>A0A1F5F834</accession>
<sequence>MKAEERRKVLDQVVGGELSADEADRLLAGGVPAADGRNKFLMVKVRQGDKTNVDIRLPIGLARIAKMFVPKRIDVNGESVDFDFDEIIRVVESEVTGNIVEVHQVDDETGEVTDVSIYLE</sequence>
<evidence type="ECO:0000313" key="2">
    <source>
        <dbReference type="Proteomes" id="UP000177187"/>
    </source>
</evidence>
<comment type="caution">
    <text evidence="1">The sequence shown here is derived from an EMBL/GenBank/DDBJ whole genome shotgun (WGS) entry which is preliminary data.</text>
</comment>
<evidence type="ECO:0000313" key="1">
    <source>
        <dbReference type="EMBL" id="OGD75504.1"/>
    </source>
</evidence>
<dbReference type="STRING" id="1817816.A2Y64_02610"/>
<reference evidence="1 2" key="1">
    <citation type="journal article" date="2016" name="Nat. Commun.">
        <title>Thousands of microbial genomes shed light on interconnected biogeochemical processes in an aquifer system.</title>
        <authorList>
            <person name="Anantharaman K."/>
            <person name="Brown C.T."/>
            <person name="Hug L.A."/>
            <person name="Sharon I."/>
            <person name="Castelle C.J."/>
            <person name="Probst A.J."/>
            <person name="Thomas B.C."/>
            <person name="Singh A."/>
            <person name="Wilkins M.J."/>
            <person name="Karaoz U."/>
            <person name="Brodie E.L."/>
            <person name="Williams K.H."/>
            <person name="Hubbard S.S."/>
            <person name="Banfield J.F."/>
        </authorList>
    </citation>
    <scope>NUCLEOTIDE SEQUENCE [LARGE SCALE GENOMIC DNA]</scope>
</reference>
<proteinExistence type="predicted"/>
<gene>
    <name evidence="1" type="ORF">A2Y64_02610</name>
</gene>